<gene>
    <name evidence="2" type="ORF">QX249_12935</name>
</gene>
<name>A0AAW8Q160_VIBPH</name>
<comment type="caution">
    <text evidence="2">The sequence shown here is derived from an EMBL/GenBank/DDBJ whole genome shotgun (WGS) entry which is preliminary data.</text>
</comment>
<protein>
    <submittedName>
        <fullName evidence="2">Uncharacterized protein</fullName>
    </submittedName>
</protein>
<accession>A0AAW8Q160</accession>
<feature type="region of interest" description="Disordered" evidence="1">
    <location>
        <begin position="1"/>
        <end position="26"/>
    </location>
</feature>
<evidence type="ECO:0000256" key="1">
    <source>
        <dbReference type="SAM" id="MobiDB-lite"/>
    </source>
</evidence>
<evidence type="ECO:0000313" key="3">
    <source>
        <dbReference type="Proteomes" id="UP001253193"/>
    </source>
</evidence>
<dbReference type="Proteomes" id="UP001253193">
    <property type="component" value="Unassembled WGS sequence"/>
</dbReference>
<sequence length="182" mass="20465">MTNSNEHLKKLPPIKKAGRERKRKGRMYVQQRNISLVGLRDLPEHMKGGDSPAQLTPIFSILLSDIEAAFLAQLKGETDNYINLLTLKPKFTSSKLEVRKTTSENDFGWIEDMSLLKQLPTEYTALEIELGKRFEKFKEVAAQRSLEQIQKDAALLSALGLANKVPESTKKLVVESKGKLGI</sequence>
<dbReference type="AlphaFoldDB" id="A0AAW8Q160"/>
<dbReference type="EMBL" id="JAUHGG010000003">
    <property type="protein sequence ID" value="MDS1821571.1"/>
    <property type="molecule type" value="Genomic_DNA"/>
</dbReference>
<feature type="compositionally biased region" description="Basic residues" evidence="1">
    <location>
        <begin position="10"/>
        <end position="26"/>
    </location>
</feature>
<proteinExistence type="predicted"/>
<dbReference type="RefSeq" id="WP_311020480.1">
    <property type="nucleotide sequence ID" value="NZ_JAUHGG010000003.1"/>
</dbReference>
<organism evidence="2 3">
    <name type="scientific">Vibrio parahaemolyticus</name>
    <dbReference type="NCBI Taxonomy" id="670"/>
    <lineage>
        <taxon>Bacteria</taxon>
        <taxon>Pseudomonadati</taxon>
        <taxon>Pseudomonadota</taxon>
        <taxon>Gammaproteobacteria</taxon>
        <taxon>Vibrionales</taxon>
        <taxon>Vibrionaceae</taxon>
        <taxon>Vibrio</taxon>
    </lineage>
</organism>
<reference evidence="2" key="1">
    <citation type="submission" date="2023-06" db="EMBL/GenBank/DDBJ databases">
        <title>Genomic Diversity of Vibrio spp. and Metagenomic Analysis of Pathogens in Florida Gulf Coastal Waters Following Hurricane Ian.</title>
        <authorList>
            <person name="Brumfield K.D."/>
        </authorList>
    </citation>
    <scope>NUCLEOTIDE SEQUENCE</scope>
    <source>
        <strain evidence="2">WBS2B-138</strain>
    </source>
</reference>
<evidence type="ECO:0000313" key="2">
    <source>
        <dbReference type="EMBL" id="MDS1821571.1"/>
    </source>
</evidence>